<comment type="caution">
    <text evidence="1">The sequence shown here is derived from an EMBL/GenBank/DDBJ whole genome shotgun (WGS) entry which is preliminary data.</text>
</comment>
<reference evidence="1 2" key="1">
    <citation type="submission" date="2016-02" db="EMBL/GenBank/DDBJ databases">
        <authorList>
            <person name="Wen L."/>
            <person name="He K."/>
            <person name="Yang H."/>
        </authorList>
    </citation>
    <scope>NUCLEOTIDE SEQUENCE [LARGE SCALE GENOMIC DNA]</scope>
    <source>
        <strain evidence="1 2">DSM 22607</strain>
    </source>
</reference>
<sequence length="47" mass="5717">MFIAIKLPAQILFNHMRLPHVNIFLLYESPFCMRDISLLFKFYLKRS</sequence>
<organism evidence="1 2">
    <name type="scientific">Christensenella minuta</name>
    <dbReference type="NCBI Taxonomy" id="626937"/>
    <lineage>
        <taxon>Bacteria</taxon>
        <taxon>Bacillati</taxon>
        <taxon>Bacillota</taxon>
        <taxon>Clostridia</taxon>
        <taxon>Christensenellales</taxon>
        <taxon>Christensenellaceae</taxon>
        <taxon>Christensenella</taxon>
    </lineage>
</organism>
<evidence type="ECO:0000313" key="2">
    <source>
        <dbReference type="Proteomes" id="UP000070366"/>
    </source>
</evidence>
<evidence type="ECO:0000313" key="1">
    <source>
        <dbReference type="EMBL" id="KXK64433.1"/>
    </source>
</evidence>
<proteinExistence type="predicted"/>
<accession>A0A136Q174</accession>
<dbReference type="Proteomes" id="UP000070366">
    <property type="component" value="Unassembled WGS sequence"/>
</dbReference>
<dbReference type="AlphaFoldDB" id="A0A136Q174"/>
<protein>
    <submittedName>
        <fullName evidence="1">Uncharacterized protein</fullName>
    </submittedName>
</protein>
<keyword evidence="2" id="KW-1185">Reference proteome</keyword>
<gene>
    <name evidence="1" type="ORF">HMPREF3293_02512</name>
</gene>
<name>A0A136Q174_9FIRM</name>
<dbReference type="EMBL" id="LSZW01000064">
    <property type="protein sequence ID" value="KXK64433.1"/>
    <property type="molecule type" value="Genomic_DNA"/>
</dbReference>